<gene>
    <name evidence="8" type="ORF">IRI77_17125</name>
</gene>
<keyword evidence="4" id="KW-0949">S-adenosyl-L-methionine</keyword>
<dbReference type="PROSITE" id="PS51683">
    <property type="entry name" value="SAM_OMT_II"/>
    <property type="match status" value="1"/>
</dbReference>
<evidence type="ECO:0000256" key="3">
    <source>
        <dbReference type="ARBA" id="ARBA00022679"/>
    </source>
</evidence>
<evidence type="ECO:0000256" key="1">
    <source>
        <dbReference type="ARBA" id="ARBA00011738"/>
    </source>
</evidence>
<dbReference type="CDD" id="cd02440">
    <property type="entry name" value="AdoMet_MTases"/>
    <property type="match status" value="1"/>
</dbReference>
<dbReference type="InterPro" id="IPR029063">
    <property type="entry name" value="SAM-dependent_MTases_sf"/>
</dbReference>
<dbReference type="Gene3D" id="1.10.10.10">
    <property type="entry name" value="Winged helix-like DNA-binding domain superfamily/Winged helix DNA-binding domain"/>
    <property type="match status" value="1"/>
</dbReference>
<evidence type="ECO:0000256" key="4">
    <source>
        <dbReference type="ARBA" id="ARBA00022691"/>
    </source>
</evidence>
<dbReference type="FunFam" id="1.10.10.10:FF:000358">
    <property type="entry name" value="Acetylserotonin O-methyltransferase"/>
    <property type="match status" value="1"/>
</dbReference>
<dbReference type="PIRSF" id="PIRSF005739">
    <property type="entry name" value="O-mtase"/>
    <property type="match status" value="1"/>
</dbReference>
<feature type="domain" description="O-methyltransferase dimerisation" evidence="7">
    <location>
        <begin position="10"/>
        <end position="86"/>
    </location>
</feature>
<dbReference type="GO" id="GO:0046983">
    <property type="term" value="F:protein dimerization activity"/>
    <property type="evidence" value="ECO:0007669"/>
    <property type="project" value="InterPro"/>
</dbReference>
<dbReference type="Pfam" id="PF00891">
    <property type="entry name" value="Methyltransf_2"/>
    <property type="match status" value="1"/>
</dbReference>
<dbReference type="InterPro" id="IPR001077">
    <property type="entry name" value="COMT_C"/>
</dbReference>
<dbReference type="InterPro" id="IPR012967">
    <property type="entry name" value="COMT_dimerisation"/>
</dbReference>
<dbReference type="InterPro" id="IPR036388">
    <property type="entry name" value="WH-like_DNA-bd_sf"/>
</dbReference>
<comment type="subunit">
    <text evidence="1">Homodimer.</text>
</comment>
<evidence type="ECO:0000256" key="5">
    <source>
        <dbReference type="PIRSR" id="PIRSR005739-1"/>
    </source>
</evidence>
<dbReference type="GO" id="GO:0032259">
    <property type="term" value="P:methylation"/>
    <property type="evidence" value="ECO:0007669"/>
    <property type="project" value="UniProtKB-KW"/>
</dbReference>
<proteinExistence type="predicted"/>
<dbReference type="SUPFAM" id="SSF46785">
    <property type="entry name" value="Winged helix' DNA-binding domain"/>
    <property type="match status" value="1"/>
</dbReference>
<dbReference type="Pfam" id="PF08100">
    <property type="entry name" value="Dimerisation"/>
    <property type="match status" value="1"/>
</dbReference>
<dbReference type="GO" id="GO:0008171">
    <property type="term" value="F:O-methyltransferase activity"/>
    <property type="evidence" value="ECO:0007669"/>
    <property type="project" value="InterPro"/>
</dbReference>
<dbReference type="InterPro" id="IPR016461">
    <property type="entry name" value="COMT-like"/>
</dbReference>
<feature type="active site" description="Proton acceptor" evidence="5">
    <location>
        <position position="246"/>
    </location>
</feature>
<evidence type="ECO:0000313" key="9">
    <source>
        <dbReference type="Proteomes" id="UP000593892"/>
    </source>
</evidence>
<sequence length="338" mass="37027">MAHADPSLVLDLIDAFRRSKTMFTAVSLGVFDRLHHSQASSAALAVELNLHPGALTRLLDGCVGLGLLTKSGELYANTQEAEVYLRRESPDTLSGYILYSDQVLFQLWSHLDEAVREGTHRWDQSFGGKSALFDHFFRTPEARQTFLSGMHGLGQIGSPAVVRIFNLNQFRHMVDLGGATGHLSIAACERYGNLRATVFDLPAVVESARPHISASRAADRLSVVAGDFFADPFPAGDLYAVSRILHDWSEEKIHRLLHKIHAALPAGGALLIAETLLDEDASGPVSSQMQSLNMLVCTEGRERTPSEYKVLLESCGFCRVEARRTGSPLDAVLAFKKE</sequence>
<dbReference type="KEGG" id="pfer:IRI77_17125"/>
<protein>
    <submittedName>
        <fullName evidence="8">Homocysteine methyltransferase</fullName>
    </submittedName>
</protein>
<keyword evidence="9" id="KW-1185">Reference proteome</keyword>
<dbReference type="InterPro" id="IPR036390">
    <property type="entry name" value="WH_DNA-bd_sf"/>
</dbReference>
<dbReference type="PANTHER" id="PTHR43712">
    <property type="entry name" value="PUTATIVE (AFU_ORTHOLOGUE AFUA_4G14580)-RELATED"/>
    <property type="match status" value="1"/>
</dbReference>
<evidence type="ECO:0000313" key="8">
    <source>
        <dbReference type="EMBL" id="QOY92033.1"/>
    </source>
</evidence>
<accession>A0A7S7SPL4</accession>
<keyword evidence="2 8" id="KW-0489">Methyltransferase</keyword>
<dbReference type="SUPFAM" id="SSF53335">
    <property type="entry name" value="S-adenosyl-L-methionine-dependent methyltransferases"/>
    <property type="match status" value="1"/>
</dbReference>
<dbReference type="AlphaFoldDB" id="A0A7S7SPL4"/>
<dbReference type="Proteomes" id="UP000593892">
    <property type="component" value="Chromosome"/>
</dbReference>
<dbReference type="EMBL" id="CP063849">
    <property type="protein sequence ID" value="QOY92033.1"/>
    <property type="molecule type" value="Genomic_DNA"/>
</dbReference>
<evidence type="ECO:0000259" key="6">
    <source>
        <dbReference type="Pfam" id="PF00891"/>
    </source>
</evidence>
<name>A0A7S7SPL4_PALFE</name>
<evidence type="ECO:0000259" key="7">
    <source>
        <dbReference type="Pfam" id="PF08100"/>
    </source>
</evidence>
<dbReference type="Gene3D" id="3.40.50.150">
    <property type="entry name" value="Vaccinia Virus protein VP39"/>
    <property type="match status" value="1"/>
</dbReference>
<evidence type="ECO:0000256" key="2">
    <source>
        <dbReference type="ARBA" id="ARBA00022603"/>
    </source>
</evidence>
<reference evidence="8 9" key="1">
    <citation type="submission" date="2020-10" db="EMBL/GenBank/DDBJ databases">
        <title>Complete genome sequence of Paludibaculum fermentans P105T, a facultatively anaerobic acidobacterium capable of dissimilatory Fe(III) reduction.</title>
        <authorList>
            <person name="Dedysh S.N."/>
            <person name="Beletsky A.V."/>
            <person name="Kulichevskaya I.S."/>
            <person name="Mardanov A.V."/>
            <person name="Ravin N.V."/>
        </authorList>
    </citation>
    <scope>NUCLEOTIDE SEQUENCE [LARGE SCALE GENOMIC DNA]</scope>
    <source>
        <strain evidence="8 9">P105</strain>
    </source>
</reference>
<organism evidence="8 9">
    <name type="scientific">Paludibaculum fermentans</name>
    <dbReference type="NCBI Taxonomy" id="1473598"/>
    <lineage>
        <taxon>Bacteria</taxon>
        <taxon>Pseudomonadati</taxon>
        <taxon>Acidobacteriota</taxon>
        <taxon>Terriglobia</taxon>
        <taxon>Bryobacterales</taxon>
        <taxon>Bryobacteraceae</taxon>
        <taxon>Paludibaculum</taxon>
    </lineage>
</organism>
<keyword evidence="3 8" id="KW-0808">Transferase</keyword>
<dbReference type="PANTHER" id="PTHR43712:SF2">
    <property type="entry name" value="O-METHYLTRANSFERASE CICE"/>
    <property type="match status" value="1"/>
</dbReference>
<dbReference type="FunFam" id="3.40.50.150:FF:000146">
    <property type="entry name" value="Acetylserotonin O-methyltransferase"/>
    <property type="match status" value="1"/>
</dbReference>
<feature type="domain" description="O-methyltransferase C-terminal" evidence="6">
    <location>
        <begin position="108"/>
        <end position="317"/>
    </location>
</feature>